<gene>
    <name evidence="4" type="ORF">AAF712_003329</name>
</gene>
<protein>
    <recommendedName>
        <fullName evidence="6">NAD(P)-binding protein</fullName>
    </recommendedName>
</protein>
<comment type="caution">
    <text evidence="4">The sequence shown here is derived from an EMBL/GenBank/DDBJ whole genome shotgun (WGS) entry which is preliminary data.</text>
</comment>
<evidence type="ECO:0000313" key="5">
    <source>
        <dbReference type="Proteomes" id="UP001437256"/>
    </source>
</evidence>
<dbReference type="InterPro" id="IPR002347">
    <property type="entry name" value="SDR_fam"/>
</dbReference>
<name>A0ABR3A6Y4_9AGAR</name>
<sequence>MGPTENNTVVSPHYLLADYSNPPGEPFELRHFYKKLTLNLPTWRTTTSKSPNSIYKPSIDPRSPAFTSLHPYPLPNSMFFGDENTFDPLSDLLDLTGKVAVVTGGNRGNGYATVKHLARAGAKVYLGARNSTKAKEAIEHLRWEGLSPGHGQIVWLELDLSSPKAARRAAEEVIRLERRLDILVNNAGISSGKFRGSDSALSSIATINYIGPFVFTRTLLPLLAFTAMNDFHSDVRIVNVVAVSHRVIPFSSLKFKSIEDLNGKSFPSEYLRFSKHNDPTLSRRLSFPTFISAGHSKLLCLLWTEHLQHIIETAHPSGPLPIIAISIDPGVVETPDQVKPTVRPSKITGLYSALSKHLSNWTGVSSLVIPEHERGYSTAFAAASEAIWSERRRYKGVYLEPCPNAQCPKITSTGMFARDGERDREMEKGLARDLWSLTERILAESGVA</sequence>
<evidence type="ECO:0008006" key="6">
    <source>
        <dbReference type="Google" id="ProtNLM"/>
    </source>
</evidence>
<dbReference type="PRINTS" id="PR00081">
    <property type="entry name" value="GDHRDH"/>
</dbReference>
<dbReference type="InterPro" id="IPR036291">
    <property type="entry name" value="NAD(P)-bd_dom_sf"/>
</dbReference>
<proteinExistence type="inferred from homology"/>
<dbReference type="Gene3D" id="3.40.50.720">
    <property type="entry name" value="NAD(P)-binding Rossmann-like Domain"/>
    <property type="match status" value="1"/>
</dbReference>
<dbReference type="Pfam" id="PF00106">
    <property type="entry name" value="adh_short"/>
    <property type="match status" value="1"/>
</dbReference>
<reference evidence="4 5" key="1">
    <citation type="submission" date="2024-05" db="EMBL/GenBank/DDBJ databases">
        <title>A draft genome resource for the thread blight pathogen Marasmius tenuissimus strain MS-2.</title>
        <authorList>
            <person name="Yulfo-Soto G.E."/>
            <person name="Baruah I.K."/>
            <person name="Amoako-Attah I."/>
            <person name="Bukari Y."/>
            <person name="Meinhardt L.W."/>
            <person name="Bailey B.A."/>
            <person name="Cohen S.P."/>
        </authorList>
    </citation>
    <scope>NUCLEOTIDE SEQUENCE [LARGE SCALE GENOMIC DNA]</scope>
    <source>
        <strain evidence="4 5">MS-2</strain>
    </source>
</reference>
<keyword evidence="2" id="KW-0521">NADP</keyword>
<evidence type="ECO:0000313" key="4">
    <source>
        <dbReference type="EMBL" id="KAL0069671.1"/>
    </source>
</evidence>
<keyword evidence="5" id="KW-1185">Reference proteome</keyword>
<organism evidence="4 5">
    <name type="scientific">Marasmius tenuissimus</name>
    <dbReference type="NCBI Taxonomy" id="585030"/>
    <lineage>
        <taxon>Eukaryota</taxon>
        <taxon>Fungi</taxon>
        <taxon>Dikarya</taxon>
        <taxon>Basidiomycota</taxon>
        <taxon>Agaricomycotina</taxon>
        <taxon>Agaricomycetes</taxon>
        <taxon>Agaricomycetidae</taxon>
        <taxon>Agaricales</taxon>
        <taxon>Marasmiineae</taxon>
        <taxon>Marasmiaceae</taxon>
        <taxon>Marasmius</taxon>
    </lineage>
</organism>
<comment type="similarity">
    <text evidence="1">Belongs to the short-chain dehydrogenases/reductases (SDR) family.</text>
</comment>
<evidence type="ECO:0000256" key="1">
    <source>
        <dbReference type="ARBA" id="ARBA00006484"/>
    </source>
</evidence>
<dbReference type="EMBL" id="JBBXMP010000011">
    <property type="protein sequence ID" value="KAL0069671.1"/>
    <property type="molecule type" value="Genomic_DNA"/>
</dbReference>
<evidence type="ECO:0000256" key="3">
    <source>
        <dbReference type="ARBA" id="ARBA00023002"/>
    </source>
</evidence>
<dbReference type="Proteomes" id="UP001437256">
    <property type="component" value="Unassembled WGS sequence"/>
</dbReference>
<dbReference type="PANTHER" id="PTHR24320:SF282">
    <property type="entry name" value="WW DOMAIN-CONTAINING OXIDOREDUCTASE"/>
    <property type="match status" value="1"/>
</dbReference>
<dbReference type="SUPFAM" id="SSF51735">
    <property type="entry name" value="NAD(P)-binding Rossmann-fold domains"/>
    <property type="match status" value="1"/>
</dbReference>
<evidence type="ECO:0000256" key="2">
    <source>
        <dbReference type="ARBA" id="ARBA00022857"/>
    </source>
</evidence>
<dbReference type="PANTHER" id="PTHR24320">
    <property type="entry name" value="RETINOL DEHYDROGENASE"/>
    <property type="match status" value="1"/>
</dbReference>
<accession>A0ABR3A6Y4</accession>
<keyword evidence="3" id="KW-0560">Oxidoreductase</keyword>